<evidence type="ECO:0000259" key="11">
    <source>
        <dbReference type="PROSITE" id="PS50011"/>
    </source>
</evidence>
<evidence type="ECO:0000313" key="12">
    <source>
        <dbReference type="Proteomes" id="UP000694844"/>
    </source>
</evidence>
<sequence>MVHMTTTSAHIWQSSETYRWNTGDVLGRGATAVVYKARNLTTGEVCAVKLFHDRVSQHYSAVPHREIELLQRLKHRNVISIFDIQREMTSKNYVLAMEYCDGGSLYSMLDQPKYFYGLPEEEFLIVLYDIASGMKYLRQHDIIHRDIKPGNIMRKIDENGRSIYKLTDFGAARRLEEEETFTSIYGTEEYLDPNMYERAVLRRERSQDFGAVVDLWSLGVTIYHTATGHLPFQPFGGRKNTETMHMITTHKASGVISGVQRTENGEIEWRTDLPRTCLLSPFLKSIVTPIIAGLLESDTGQRWSFENFFGRVQTLKEMSTIKLFSCSTGSNNKMYINKTDRFAKCQDLIAKETEIPASEQLILYHNREISEIIDMTSEIQSWPKNVLHGQLYLYQRERLDQQRLNLPEIPPIPQFFSSEPVSYDKDSYVAHKMSAIAHLTVRYVTMAIHEQELMQVAEISLRDYIFRLTSHINNTIPEMKRLLEEHSKRQSMFYETYASFLGYLEVLLPLLRETQDMVVIVRERYEKIQRVVSDNNPREVLRKAETRSEECKVYMEVLMNKIHEQEKEAITFCVGCLEEENCSQKAEHLCSKIQEISDAFSKDRKQRTLGPELEYVHEADRMRIQDLCVQLVSLLQGHCLRNLSRSYSVVGKQIGLLIKNVQRTKKVEQNIASVNDCLEKLSSRIDKMDKECLTLVEQAREGIRTHIRRGFSLPVQSQTSPWRTSPQQSEVRPRIRDSGIGSSGIGSSGIGSGSLTSSLGMEKLSQRFSELNSDSNELKEEVEIVQKRVEENDRLLKVGVQETMPPEPHVVRSNLGGATWDGGTNG</sequence>
<evidence type="ECO:0000256" key="5">
    <source>
        <dbReference type="ARBA" id="ARBA00022741"/>
    </source>
</evidence>
<evidence type="ECO:0000256" key="10">
    <source>
        <dbReference type="SAM" id="MobiDB-lite"/>
    </source>
</evidence>
<dbReference type="PROSITE" id="PS00107">
    <property type="entry name" value="PROTEIN_KINASE_ATP"/>
    <property type="match status" value="1"/>
</dbReference>
<organism evidence="12 13">
    <name type="scientific">Crassostrea virginica</name>
    <name type="common">Eastern oyster</name>
    <dbReference type="NCBI Taxonomy" id="6565"/>
    <lineage>
        <taxon>Eukaryota</taxon>
        <taxon>Metazoa</taxon>
        <taxon>Spiralia</taxon>
        <taxon>Lophotrochozoa</taxon>
        <taxon>Mollusca</taxon>
        <taxon>Bivalvia</taxon>
        <taxon>Autobranchia</taxon>
        <taxon>Pteriomorphia</taxon>
        <taxon>Ostreida</taxon>
        <taxon>Ostreoidea</taxon>
        <taxon>Ostreidae</taxon>
        <taxon>Crassostrea</taxon>
    </lineage>
</organism>
<evidence type="ECO:0000256" key="4">
    <source>
        <dbReference type="ARBA" id="ARBA00022679"/>
    </source>
</evidence>
<dbReference type="GO" id="GO:0005737">
    <property type="term" value="C:cytoplasm"/>
    <property type="evidence" value="ECO:0007669"/>
    <property type="project" value="UniProtKB-SubCell"/>
</dbReference>
<dbReference type="InterPro" id="IPR000719">
    <property type="entry name" value="Prot_kinase_dom"/>
</dbReference>
<dbReference type="PROSITE" id="PS50011">
    <property type="entry name" value="PROTEIN_KINASE_DOM"/>
    <property type="match status" value="1"/>
</dbReference>
<feature type="region of interest" description="Disordered" evidence="10">
    <location>
        <begin position="800"/>
        <end position="826"/>
    </location>
</feature>
<dbReference type="AlphaFoldDB" id="A0A8B8B2S1"/>
<evidence type="ECO:0000256" key="9">
    <source>
        <dbReference type="SAM" id="Coils"/>
    </source>
</evidence>
<keyword evidence="6" id="KW-0418">Kinase</keyword>
<feature type="region of interest" description="Disordered" evidence="10">
    <location>
        <begin position="715"/>
        <end position="756"/>
    </location>
</feature>
<dbReference type="FunFam" id="1.10.510.10:FF:000100">
    <property type="entry name" value="inhibitor of nuclear factor kappa-B kinase subunit epsilon"/>
    <property type="match status" value="1"/>
</dbReference>
<evidence type="ECO:0000256" key="2">
    <source>
        <dbReference type="ARBA" id="ARBA00022490"/>
    </source>
</evidence>
<keyword evidence="5 8" id="KW-0547">Nucleotide-binding</keyword>
<dbReference type="GeneID" id="111107048"/>
<feature type="compositionally biased region" description="Gly residues" evidence="10">
    <location>
        <begin position="741"/>
        <end position="752"/>
    </location>
</feature>
<dbReference type="Pfam" id="PF18394">
    <property type="entry name" value="TBK1_CCD1"/>
    <property type="match status" value="1"/>
</dbReference>
<keyword evidence="2" id="KW-0963">Cytoplasm</keyword>
<dbReference type="PANTHER" id="PTHR22969:SF15">
    <property type="entry name" value="FI05319P"/>
    <property type="match status" value="1"/>
</dbReference>
<keyword evidence="7 8" id="KW-0067">ATP-binding</keyword>
<feature type="binding site" evidence="8">
    <location>
        <position position="49"/>
    </location>
    <ligand>
        <name>ATP</name>
        <dbReference type="ChEBI" id="CHEBI:30616"/>
    </ligand>
</feature>
<evidence type="ECO:0000256" key="6">
    <source>
        <dbReference type="ARBA" id="ARBA00022777"/>
    </source>
</evidence>
<name>A0A8B8B2S1_CRAVI</name>
<dbReference type="GO" id="GO:0004674">
    <property type="term" value="F:protein serine/threonine kinase activity"/>
    <property type="evidence" value="ECO:0007669"/>
    <property type="project" value="UniProtKB-KW"/>
</dbReference>
<comment type="subcellular location">
    <subcellularLocation>
        <location evidence="1">Cytoplasm</location>
    </subcellularLocation>
</comment>
<feature type="coiled-coil region" evidence="9">
    <location>
        <begin position="761"/>
        <end position="795"/>
    </location>
</feature>
<keyword evidence="9" id="KW-0175">Coiled coil</keyword>
<evidence type="ECO:0000313" key="13">
    <source>
        <dbReference type="RefSeq" id="XP_022297707.1"/>
    </source>
</evidence>
<dbReference type="Gene3D" id="1.20.1270.420">
    <property type="match status" value="1"/>
</dbReference>
<dbReference type="OrthoDB" id="10013850at2759"/>
<keyword evidence="3" id="KW-0723">Serine/threonine-protein kinase</keyword>
<dbReference type="InterPro" id="IPR017441">
    <property type="entry name" value="Protein_kinase_ATP_BS"/>
</dbReference>
<evidence type="ECO:0000256" key="8">
    <source>
        <dbReference type="PROSITE-ProRule" id="PRU10141"/>
    </source>
</evidence>
<evidence type="ECO:0000256" key="3">
    <source>
        <dbReference type="ARBA" id="ARBA00022527"/>
    </source>
</evidence>
<dbReference type="Gene3D" id="1.10.510.10">
    <property type="entry name" value="Transferase(Phosphotransferase) domain 1"/>
    <property type="match status" value="1"/>
</dbReference>
<keyword evidence="4" id="KW-0808">Transferase</keyword>
<dbReference type="InterPro" id="IPR051180">
    <property type="entry name" value="IKK"/>
</dbReference>
<dbReference type="Proteomes" id="UP000694844">
    <property type="component" value="Chromosome 8"/>
</dbReference>
<protein>
    <submittedName>
        <fullName evidence="13">Serine/threonine-protein kinase TBK1-like isoform X1</fullName>
    </submittedName>
</protein>
<accession>A0A8B8B2S1</accession>
<evidence type="ECO:0000256" key="7">
    <source>
        <dbReference type="ARBA" id="ARBA00022840"/>
    </source>
</evidence>
<dbReference type="Gene3D" id="3.30.200.20">
    <property type="entry name" value="Phosphorylase Kinase, domain 1"/>
    <property type="match status" value="1"/>
</dbReference>
<proteinExistence type="predicted"/>
<dbReference type="InterPro" id="IPR041309">
    <property type="entry name" value="TBK1_CC1"/>
</dbReference>
<dbReference type="Gene3D" id="3.10.20.90">
    <property type="entry name" value="Phosphatidylinositol 3-kinase Catalytic Subunit, Chain A, domain 1"/>
    <property type="match status" value="1"/>
</dbReference>
<dbReference type="InterPro" id="IPR011009">
    <property type="entry name" value="Kinase-like_dom_sf"/>
</dbReference>
<feature type="compositionally biased region" description="Polar residues" evidence="10">
    <location>
        <begin position="715"/>
        <end position="730"/>
    </location>
</feature>
<feature type="domain" description="Protein kinase" evidence="11">
    <location>
        <begin position="20"/>
        <end position="315"/>
    </location>
</feature>
<dbReference type="PANTHER" id="PTHR22969">
    <property type="entry name" value="IKB KINASE"/>
    <property type="match status" value="1"/>
</dbReference>
<dbReference type="SMART" id="SM00220">
    <property type="entry name" value="S_TKc"/>
    <property type="match status" value="1"/>
</dbReference>
<dbReference type="RefSeq" id="XP_022297707.1">
    <property type="nucleotide sequence ID" value="XM_022441999.1"/>
</dbReference>
<gene>
    <name evidence="13" type="primary">LOC111107048</name>
</gene>
<dbReference type="GO" id="GO:0005524">
    <property type="term" value="F:ATP binding"/>
    <property type="evidence" value="ECO:0007669"/>
    <property type="project" value="UniProtKB-UniRule"/>
</dbReference>
<reference evidence="13" key="1">
    <citation type="submission" date="2025-08" db="UniProtKB">
        <authorList>
            <consortium name="RefSeq"/>
        </authorList>
    </citation>
    <scope>IDENTIFICATION</scope>
    <source>
        <tissue evidence="13">Whole sample</tissue>
    </source>
</reference>
<dbReference type="Pfam" id="PF00069">
    <property type="entry name" value="Pkinase"/>
    <property type="match status" value="1"/>
</dbReference>
<dbReference type="KEGG" id="cvn:111107048"/>
<keyword evidence="12" id="KW-1185">Reference proteome</keyword>
<dbReference type="SUPFAM" id="SSF56112">
    <property type="entry name" value="Protein kinase-like (PK-like)"/>
    <property type="match status" value="1"/>
</dbReference>
<evidence type="ECO:0000256" key="1">
    <source>
        <dbReference type="ARBA" id="ARBA00004496"/>
    </source>
</evidence>